<feature type="transmembrane region" description="Helical" evidence="7">
    <location>
        <begin position="307"/>
        <end position="330"/>
    </location>
</feature>
<gene>
    <name evidence="9" type="ORF">TOPH_09181</name>
</gene>
<name>A0A0L0MWP1_TOLOC</name>
<dbReference type="SUPFAM" id="SSF103473">
    <property type="entry name" value="MFS general substrate transporter"/>
    <property type="match status" value="1"/>
</dbReference>
<evidence type="ECO:0000256" key="6">
    <source>
        <dbReference type="ARBA" id="ARBA00023136"/>
    </source>
</evidence>
<dbReference type="InterPro" id="IPR036259">
    <property type="entry name" value="MFS_trans_sf"/>
</dbReference>
<dbReference type="PANTHER" id="PTHR11360:SF224">
    <property type="entry name" value="MAJOR FACILITATOR SUPERFAMILY (MFS) PROFILE DOMAIN-CONTAINING PROTEIN-RELATED"/>
    <property type="match status" value="1"/>
</dbReference>
<dbReference type="PROSITE" id="PS50850">
    <property type="entry name" value="MFS"/>
    <property type="match status" value="1"/>
</dbReference>
<keyword evidence="10" id="KW-1185">Reference proteome</keyword>
<evidence type="ECO:0000313" key="10">
    <source>
        <dbReference type="Proteomes" id="UP000036947"/>
    </source>
</evidence>
<keyword evidence="3" id="KW-0813">Transport</keyword>
<evidence type="ECO:0000256" key="3">
    <source>
        <dbReference type="ARBA" id="ARBA00022448"/>
    </source>
</evidence>
<keyword evidence="5 7" id="KW-1133">Transmembrane helix</keyword>
<reference evidence="9 10" key="1">
    <citation type="journal article" date="2015" name="BMC Genomics">
        <title>The genome of the truffle-parasite Tolypocladium ophioglossoides and the evolution of antifungal peptaibiotics.</title>
        <authorList>
            <person name="Quandt C.A."/>
            <person name="Bushley K.E."/>
            <person name="Spatafora J.W."/>
        </authorList>
    </citation>
    <scope>NUCLEOTIDE SEQUENCE [LARGE SCALE GENOMIC DNA]</scope>
    <source>
        <strain evidence="9 10">CBS 100239</strain>
    </source>
</reference>
<dbReference type="Proteomes" id="UP000036947">
    <property type="component" value="Unassembled WGS sequence"/>
</dbReference>
<sequence>MTRLNYPDGGTEAWLVVFGGWCALFCTFGLINCVGVFQQYYTTGPLKDYSSSTVSWITSTQVFVMIFCGGVFGRLFDNYGPCWLLRGGTIAYALGLVIVSFASEFYQIFIAQALVSSIGSSAIFNSCTSSVLTWFFQRRALALGIMTSGASFGGVVLPIMMKNLIEHTGFPWMMRIMALGFLLLLSLTCLTVKSWLPPRPRPFRMKEYVAGLCNQPMALTTAAFFLFMSGMFLPFNYILLQAESVGIASELVTYLLPIMNAASVLGRIVPGALADVFGRYNVIITLTLVSALSCLTIWIPAKGTPGIVAFAILFGFSSGGYISLCPSIVAQISDIGEIGTRVGIAFAIQALGALIGSPIGGAIDSKQGGNFTGMQIFCGCSMLASTCLFVAARYVQSGFKLVKI</sequence>
<feature type="domain" description="Major facilitator superfamily (MFS) profile" evidence="8">
    <location>
        <begin position="1"/>
        <end position="396"/>
    </location>
</feature>
<dbReference type="InterPro" id="IPR011701">
    <property type="entry name" value="MFS"/>
</dbReference>
<dbReference type="AlphaFoldDB" id="A0A0L0MWP1"/>
<feature type="transmembrane region" description="Helical" evidence="7">
    <location>
        <begin position="172"/>
        <end position="196"/>
    </location>
</feature>
<evidence type="ECO:0000256" key="4">
    <source>
        <dbReference type="ARBA" id="ARBA00022692"/>
    </source>
</evidence>
<evidence type="ECO:0000259" key="8">
    <source>
        <dbReference type="PROSITE" id="PS50850"/>
    </source>
</evidence>
<comment type="similarity">
    <text evidence="2">Belongs to the major facilitator superfamily. Monocarboxylate porter (TC 2.A.1.13) family.</text>
</comment>
<keyword evidence="6 7" id="KW-0472">Membrane</keyword>
<evidence type="ECO:0000313" key="9">
    <source>
        <dbReference type="EMBL" id="KND86199.1"/>
    </source>
</evidence>
<feature type="transmembrane region" description="Helical" evidence="7">
    <location>
        <begin position="374"/>
        <end position="395"/>
    </location>
</feature>
<dbReference type="Gene3D" id="1.20.1250.20">
    <property type="entry name" value="MFS general substrate transporter like domains"/>
    <property type="match status" value="2"/>
</dbReference>
<dbReference type="GO" id="GO:0022857">
    <property type="term" value="F:transmembrane transporter activity"/>
    <property type="evidence" value="ECO:0007669"/>
    <property type="project" value="InterPro"/>
</dbReference>
<feature type="transmembrane region" description="Helical" evidence="7">
    <location>
        <begin position="12"/>
        <end position="41"/>
    </location>
</feature>
<dbReference type="Pfam" id="PF07690">
    <property type="entry name" value="MFS_1"/>
    <property type="match status" value="1"/>
</dbReference>
<dbReference type="PANTHER" id="PTHR11360">
    <property type="entry name" value="MONOCARBOXYLATE TRANSPORTER"/>
    <property type="match status" value="1"/>
</dbReference>
<evidence type="ECO:0000256" key="5">
    <source>
        <dbReference type="ARBA" id="ARBA00022989"/>
    </source>
</evidence>
<dbReference type="InterPro" id="IPR050327">
    <property type="entry name" value="Proton-linked_MCT"/>
</dbReference>
<feature type="transmembrane region" description="Helical" evidence="7">
    <location>
        <begin position="282"/>
        <end position="301"/>
    </location>
</feature>
<accession>A0A0L0MWP1</accession>
<dbReference type="OrthoDB" id="5667at2759"/>
<feature type="transmembrane region" description="Helical" evidence="7">
    <location>
        <begin position="251"/>
        <end position="270"/>
    </location>
</feature>
<feature type="transmembrane region" description="Helical" evidence="7">
    <location>
        <begin position="140"/>
        <end position="160"/>
    </location>
</feature>
<dbReference type="GO" id="GO:0016020">
    <property type="term" value="C:membrane"/>
    <property type="evidence" value="ECO:0007669"/>
    <property type="project" value="UniProtKB-SubCell"/>
</dbReference>
<dbReference type="EMBL" id="LFRF01000071">
    <property type="protein sequence ID" value="KND86199.1"/>
    <property type="molecule type" value="Genomic_DNA"/>
</dbReference>
<keyword evidence="4 7" id="KW-0812">Transmembrane</keyword>
<evidence type="ECO:0000256" key="2">
    <source>
        <dbReference type="ARBA" id="ARBA00006727"/>
    </source>
</evidence>
<protein>
    <submittedName>
        <fullName evidence="9">Putative transporter MCH4</fullName>
    </submittedName>
</protein>
<proteinExistence type="inferred from homology"/>
<evidence type="ECO:0000256" key="7">
    <source>
        <dbReference type="SAM" id="Phobius"/>
    </source>
</evidence>
<feature type="transmembrane region" description="Helical" evidence="7">
    <location>
        <begin position="83"/>
        <end position="102"/>
    </location>
</feature>
<feature type="transmembrane region" description="Helical" evidence="7">
    <location>
        <begin position="108"/>
        <end position="128"/>
    </location>
</feature>
<feature type="transmembrane region" description="Helical" evidence="7">
    <location>
        <begin position="217"/>
        <end position="239"/>
    </location>
</feature>
<comment type="caution">
    <text evidence="9">The sequence shown here is derived from an EMBL/GenBank/DDBJ whole genome shotgun (WGS) entry which is preliminary data.</text>
</comment>
<comment type="subcellular location">
    <subcellularLocation>
        <location evidence="1">Membrane</location>
        <topology evidence="1">Multi-pass membrane protein</topology>
    </subcellularLocation>
</comment>
<dbReference type="InterPro" id="IPR020846">
    <property type="entry name" value="MFS_dom"/>
</dbReference>
<evidence type="ECO:0000256" key="1">
    <source>
        <dbReference type="ARBA" id="ARBA00004141"/>
    </source>
</evidence>
<organism evidence="9 10">
    <name type="scientific">Tolypocladium ophioglossoides (strain CBS 100239)</name>
    <name type="common">Snaketongue truffleclub</name>
    <name type="synonym">Elaphocordyceps ophioglossoides</name>
    <dbReference type="NCBI Taxonomy" id="1163406"/>
    <lineage>
        <taxon>Eukaryota</taxon>
        <taxon>Fungi</taxon>
        <taxon>Dikarya</taxon>
        <taxon>Ascomycota</taxon>
        <taxon>Pezizomycotina</taxon>
        <taxon>Sordariomycetes</taxon>
        <taxon>Hypocreomycetidae</taxon>
        <taxon>Hypocreales</taxon>
        <taxon>Ophiocordycipitaceae</taxon>
        <taxon>Tolypocladium</taxon>
    </lineage>
</organism>
<feature type="transmembrane region" description="Helical" evidence="7">
    <location>
        <begin position="53"/>
        <end position="76"/>
    </location>
</feature>
<feature type="transmembrane region" description="Helical" evidence="7">
    <location>
        <begin position="342"/>
        <end position="362"/>
    </location>
</feature>